<name>A0A4Y2K771_ARAVE</name>
<dbReference type="SUPFAM" id="SSF53098">
    <property type="entry name" value="Ribonuclease H-like"/>
    <property type="match status" value="1"/>
</dbReference>
<dbReference type="EMBL" id="BGPR01113285">
    <property type="protein sequence ID" value="GBM97595.1"/>
    <property type="molecule type" value="Genomic_DNA"/>
</dbReference>
<keyword evidence="2" id="KW-1185">Reference proteome</keyword>
<evidence type="ECO:0000313" key="1">
    <source>
        <dbReference type="EMBL" id="GBM97595.1"/>
    </source>
</evidence>
<reference evidence="1 2" key="1">
    <citation type="journal article" date="2019" name="Sci. Rep.">
        <title>Orb-weaving spider Araneus ventricosus genome elucidates the spidroin gene catalogue.</title>
        <authorList>
            <person name="Kono N."/>
            <person name="Nakamura H."/>
            <person name="Ohtoshi R."/>
            <person name="Moran D.A.P."/>
            <person name="Shinohara A."/>
            <person name="Yoshida Y."/>
            <person name="Fujiwara M."/>
            <person name="Mori M."/>
            <person name="Tomita M."/>
            <person name="Arakawa K."/>
        </authorList>
    </citation>
    <scope>NUCLEOTIDE SEQUENCE [LARGE SCALE GENOMIC DNA]</scope>
</reference>
<dbReference type="AlphaFoldDB" id="A0A4Y2K771"/>
<accession>A0A4Y2K771</accession>
<comment type="caution">
    <text evidence="1">The sequence shown here is derived from an EMBL/GenBank/DDBJ whole genome shotgun (WGS) entry which is preliminary data.</text>
</comment>
<protein>
    <submittedName>
        <fullName evidence="1">Uncharacterized protein</fullName>
    </submittedName>
</protein>
<dbReference type="InterPro" id="IPR012337">
    <property type="entry name" value="RNaseH-like_sf"/>
</dbReference>
<proteinExistence type="predicted"/>
<sequence length="184" mass="21241">MGVNRTQVGWAVAFHKAEDGLVLAADFANRDNYWFDWKCNERSLDFLPVLKLVTLYLTTAGINIFKKITEKFQKKNRQEHFQNIRLFQKSCRAIQWIPSHIESFGDEVADFLAKEGSALPSATSGELFASEIFSIHRLKQILFGKSLPHTNGILEIILNFLYSPKVQYPHRLHWPDFVVAILNF</sequence>
<dbReference type="OrthoDB" id="6433900at2759"/>
<gene>
    <name evidence="1" type="ORF">AVEN_141929_1</name>
</gene>
<dbReference type="Proteomes" id="UP000499080">
    <property type="component" value="Unassembled WGS sequence"/>
</dbReference>
<evidence type="ECO:0000313" key="2">
    <source>
        <dbReference type="Proteomes" id="UP000499080"/>
    </source>
</evidence>
<organism evidence="1 2">
    <name type="scientific">Araneus ventricosus</name>
    <name type="common">Orbweaver spider</name>
    <name type="synonym">Epeira ventricosa</name>
    <dbReference type="NCBI Taxonomy" id="182803"/>
    <lineage>
        <taxon>Eukaryota</taxon>
        <taxon>Metazoa</taxon>
        <taxon>Ecdysozoa</taxon>
        <taxon>Arthropoda</taxon>
        <taxon>Chelicerata</taxon>
        <taxon>Arachnida</taxon>
        <taxon>Araneae</taxon>
        <taxon>Araneomorphae</taxon>
        <taxon>Entelegynae</taxon>
        <taxon>Araneoidea</taxon>
        <taxon>Araneidae</taxon>
        <taxon>Araneus</taxon>
    </lineage>
</organism>